<proteinExistence type="predicted"/>
<protein>
    <submittedName>
        <fullName evidence="2">Uncharacterized protein</fullName>
    </submittedName>
</protein>
<name>A0A6J4HJC6_9PROT</name>
<sequence>MGLAADPGVLARRLPADPWPPVFVAAVAAAPRRAGATLVLLPPFVGATAVRALPAGGFAAVLPRAGAPAGDLALFPTPGAPRLAVLFSSVGIFAIGSPRLFADVAPDHPWPIPERGRPCSRSVQDRVARTS</sequence>
<accession>A0A6J4HJC6</accession>
<dbReference type="AlphaFoldDB" id="A0A6J4HJC6"/>
<dbReference type="EMBL" id="CADCTG010000091">
    <property type="protein sequence ID" value="CAA9224721.1"/>
    <property type="molecule type" value="Genomic_DNA"/>
</dbReference>
<evidence type="ECO:0000256" key="1">
    <source>
        <dbReference type="SAM" id="MobiDB-lite"/>
    </source>
</evidence>
<reference evidence="2" key="1">
    <citation type="submission" date="2020-02" db="EMBL/GenBank/DDBJ databases">
        <authorList>
            <person name="Meier V. D."/>
        </authorList>
    </citation>
    <scope>NUCLEOTIDE SEQUENCE</scope>
    <source>
        <strain evidence="2">AVDCRST_MAG08</strain>
    </source>
</reference>
<organism evidence="2">
    <name type="scientific">uncultured Acetobacteraceae bacterium</name>
    <dbReference type="NCBI Taxonomy" id="169975"/>
    <lineage>
        <taxon>Bacteria</taxon>
        <taxon>Pseudomonadati</taxon>
        <taxon>Pseudomonadota</taxon>
        <taxon>Alphaproteobacteria</taxon>
        <taxon>Acetobacterales</taxon>
        <taxon>Acetobacteraceae</taxon>
        <taxon>environmental samples</taxon>
    </lineage>
</organism>
<evidence type="ECO:0000313" key="2">
    <source>
        <dbReference type="EMBL" id="CAA9224721.1"/>
    </source>
</evidence>
<gene>
    <name evidence="2" type="ORF">AVDCRST_MAG08-786</name>
</gene>
<feature type="region of interest" description="Disordered" evidence="1">
    <location>
        <begin position="111"/>
        <end position="131"/>
    </location>
</feature>